<organism evidence="2 3">
    <name type="scientific">Xenorhabdus vietnamensis</name>
    <dbReference type="NCBI Taxonomy" id="351656"/>
    <lineage>
        <taxon>Bacteria</taxon>
        <taxon>Pseudomonadati</taxon>
        <taxon>Pseudomonadota</taxon>
        <taxon>Gammaproteobacteria</taxon>
        <taxon>Enterobacterales</taxon>
        <taxon>Morganellaceae</taxon>
        <taxon>Xenorhabdus</taxon>
    </lineage>
</organism>
<dbReference type="EMBL" id="MUBJ01000060">
    <property type="protein sequence ID" value="OTA14079.1"/>
    <property type="molecule type" value="Genomic_DNA"/>
</dbReference>
<accession>A0A1Y2S9A6</accession>
<feature type="region of interest" description="Disordered" evidence="1">
    <location>
        <begin position="1"/>
        <end position="20"/>
    </location>
</feature>
<reference evidence="2 3" key="1">
    <citation type="submission" date="2016-10" db="EMBL/GenBank/DDBJ databases">
        <title>Systematic genetic and metabolomic analysis of Xenorhabdus and Photorhabdus spp., highlights the requirements for a dual symbiotic and pathogenic life style.</title>
        <authorList>
            <person name="Tobias N.J."/>
            <person name="Wolff H."/>
            <person name="Djahanschiri B."/>
            <person name="Pidot S.J."/>
            <person name="Stinear T.P."/>
            <person name="Ebersberger I."/>
            <person name="Bode H.B."/>
        </authorList>
    </citation>
    <scope>NUCLEOTIDE SEQUENCE [LARGE SCALE GENOMIC DNA]</scope>
    <source>
        <strain evidence="2 3">DSM 22392</strain>
    </source>
</reference>
<proteinExistence type="predicted"/>
<evidence type="ECO:0000256" key="1">
    <source>
        <dbReference type="SAM" id="MobiDB-lite"/>
    </source>
</evidence>
<dbReference type="Proteomes" id="UP000194350">
    <property type="component" value="Unassembled WGS sequence"/>
</dbReference>
<gene>
    <name evidence="2" type="ORF">Xvie_04025</name>
</gene>
<sequence length="57" mass="6272">MGGSRSKSSKKQNWNVTAAKNEVEHFPRPVQLLSITLSATSSADYDSSQQQEVCSKE</sequence>
<protein>
    <submittedName>
        <fullName evidence="2">Uncharacterized protein</fullName>
    </submittedName>
</protein>
<name>A0A1Y2S9A6_9GAMM</name>
<evidence type="ECO:0000313" key="2">
    <source>
        <dbReference type="EMBL" id="OTA14079.1"/>
    </source>
</evidence>
<comment type="caution">
    <text evidence="2">The sequence shown here is derived from an EMBL/GenBank/DDBJ whole genome shotgun (WGS) entry which is preliminary data.</text>
</comment>
<dbReference type="AlphaFoldDB" id="A0A1Y2S9A6"/>
<dbReference type="RefSeq" id="WP_167376341.1">
    <property type="nucleotide sequence ID" value="NZ_CAWNGD010000107.1"/>
</dbReference>
<evidence type="ECO:0000313" key="3">
    <source>
        <dbReference type="Proteomes" id="UP000194350"/>
    </source>
</evidence>
<keyword evidence="3" id="KW-1185">Reference proteome</keyword>